<dbReference type="Gene3D" id="3.10.180.10">
    <property type="entry name" value="2,3-Dihydroxybiphenyl 1,2-Dioxygenase, domain 1"/>
    <property type="match status" value="1"/>
</dbReference>
<dbReference type="AlphaFoldDB" id="I3E6Q6"/>
<dbReference type="EMBL" id="AFEU01000001">
    <property type="protein sequence ID" value="EIJ82177.1"/>
    <property type="molecule type" value="Genomic_DNA"/>
</dbReference>
<reference evidence="1 2" key="1">
    <citation type="journal article" date="2012" name="Appl. Environ. Microbiol.">
        <title>Genome Sequence of Thermotolerant Bacillus methanolicus: Features and Regulation Related to Methylotrophy and Production of L-Lysine and L-Glutamate from Methanol.</title>
        <authorList>
            <person name="Heggeset T.M."/>
            <person name="Krog A."/>
            <person name="Balzer S."/>
            <person name="Wentzel A."/>
            <person name="Ellingsen T.E."/>
            <person name="Brautaset T."/>
        </authorList>
    </citation>
    <scope>NUCLEOTIDE SEQUENCE [LARGE SCALE GENOMIC DNA]</scope>
    <source>
        <strain evidence="1 2">PB1</strain>
    </source>
</reference>
<proteinExistence type="predicted"/>
<evidence type="ECO:0000313" key="2">
    <source>
        <dbReference type="Proteomes" id="UP000010523"/>
    </source>
</evidence>
<dbReference type="SUPFAM" id="SSF54593">
    <property type="entry name" value="Glyoxalase/Bleomycin resistance protein/Dihydroxybiphenyl dioxygenase"/>
    <property type="match status" value="1"/>
</dbReference>
<dbReference type="Proteomes" id="UP000010523">
    <property type="component" value="Unassembled WGS sequence"/>
</dbReference>
<organism evidence="1 2">
    <name type="scientific">Bacillus methanolicus PB1</name>
    <dbReference type="NCBI Taxonomy" id="997296"/>
    <lineage>
        <taxon>Bacteria</taxon>
        <taxon>Bacillati</taxon>
        <taxon>Bacillota</taxon>
        <taxon>Bacilli</taxon>
        <taxon>Bacillales</taxon>
        <taxon>Bacillaceae</taxon>
        <taxon>Bacillus</taxon>
    </lineage>
</organism>
<name>I3E6Q6_BACMT</name>
<protein>
    <recommendedName>
        <fullName evidence="3">Glyoxalase/bleomycin resistance protein/dioxygenase</fullName>
    </recommendedName>
</protein>
<keyword evidence="2" id="KW-1185">Reference proteome</keyword>
<sequence length="41" mass="4766">MLEFGYWKAYGVQFESEPKQKQWGAFATFLDEDGNSYVLKG</sequence>
<evidence type="ECO:0008006" key="3">
    <source>
        <dbReference type="Google" id="ProtNLM"/>
    </source>
</evidence>
<gene>
    <name evidence="1" type="ORF">PB1_04555</name>
</gene>
<evidence type="ECO:0000313" key="1">
    <source>
        <dbReference type="EMBL" id="EIJ82177.1"/>
    </source>
</evidence>
<accession>I3E6Q6</accession>
<dbReference type="InterPro" id="IPR029068">
    <property type="entry name" value="Glyas_Bleomycin-R_OHBP_Dase"/>
</dbReference>
<comment type="caution">
    <text evidence="1">The sequence shown here is derived from an EMBL/GenBank/DDBJ whole genome shotgun (WGS) entry which is preliminary data.</text>
</comment>
<dbReference type="PATRIC" id="fig|997296.3.peg.990"/>